<gene>
    <name evidence="1" type="ORF">H5410_015662</name>
</gene>
<reference evidence="1 2" key="1">
    <citation type="submission" date="2020-09" db="EMBL/GenBank/DDBJ databases">
        <title>De no assembly of potato wild relative species, Solanum commersonii.</title>
        <authorList>
            <person name="Cho K."/>
        </authorList>
    </citation>
    <scope>NUCLEOTIDE SEQUENCE [LARGE SCALE GENOMIC DNA]</scope>
    <source>
        <strain evidence="1">LZ3.2</strain>
        <tissue evidence="1">Leaf</tissue>
    </source>
</reference>
<organism evidence="1 2">
    <name type="scientific">Solanum commersonii</name>
    <name type="common">Commerson's wild potato</name>
    <name type="synonym">Commerson's nightshade</name>
    <dbReference type="NCBI Taxonomy" id="4109"/>
    <lineage>
        <taxon>Eukaryota</taxon>
        <taxon>Viridiplantae</taxon>
        <taxon>Streptophyta</taxon>
        <taxon>Embryophyta</taxon>
        <taxon>Tracheophyta</taxon>
        <taxon>Spermatophyta</taxon>
        <taxon>Magnoliopsida</taxon>
        <taxon>eudicotyledons</taxon>
        <taxon>Gunneridae</taxon>
        <taxon>Pentapetalae</taxon>
        <taxon>asterids</taxon>
        <taxon>lamiids</taxon>
        <taxon>Solanales</taxon>
        <taxon>Solanaceae</taxon>
        <taxon>Solanoideae</taxon>
        <taxon>Solaneae</taxon>
        <taxon>Solanum</taxon>
    </lineage>
</organism>
<comment type="caution">
    <text evidence="1">The sequence shown here is derived from an EMBL/GenBank/DDBJ whole genome shotgun (WGS) entry which is preliminary data.</text>
</comment>
<accession>A0A9J5ZUA9</accession>
<protein>
    <submittedName>
        <fullName evidence="1">Uncharacterized protein</fullName>
    </submittedName>
</protein>
<evidence type="ECO:0000313" key="1">
    <source>
        <dbReference type="EMBL" id="KAG5615838.1"/>
    </source>
</evidence>
<sequence>MCENIFIVAKNVLRKTIRRSKLGSLIRLAICPLVNDFTFFPWPSFSSSSRLTHWNFRRSRGHSVNRQRDLAITKLSFLCSFSSLYSSLEVSVHSLFLYPYTWKSRVFHQILAQNKHLRTLNHCSSCDKLLPKIFKLIILASNASSSSTKVLKCPYTKNDSIFTHYS</sequence>
<dbReference type="Proteomes" id="UP000824120">
    <property type="component" value="Chromosome 3"/>
</dbReference>
<dbReference type="AlphaFoldDB" id="A0A9J5ZUA9"/>
<evidence type="ECO:0000313" key="2">
    <source>
        <dbReference type="Proteomes" id="UP000824120"/>
    </source>
</evidence>
<dbReference type="EMBL" id="JACXVP010000003">
    <property type="protein sequence ID" value="KAG5615838.1"/>
    <property type="molecule type" value="Genomic_DNA"/>
</dbReference>
<proteinExistence type="predicted"/>
<name>A0A9J5ZUA9_SOLCO</name>
<keyword evidence="2" id="KW-1185">Reference proteome</keyword>